<keyword evidence="2 7" id="KW-0812">Transmembrane</keyword>
<dbReference type="GO" id="GO:0031966">
    <property type="term" value="C:mitochondrial membrane"/>
    <property type="evidence" value="ECO:0007669"/>
    <property type="project" value="UniProtKB-SubCell"/>
</dbReference>
<geneLocation type="mitochondrion" evidence="9"/>
<organism evidence="9">
    <name type="scientific">Leucocryptos marina</name>
    <name type="common">Marine flagellate</name>
    <name type="synonym">Bodo marinus</name>
    <dbReference type="NCBI Taxonomy" id="299206"/>
    <lineage>
        <taxon>Eukaryota</taxon>
        <taxon>Cryptophyceae</taxon>
        <taxon>Kathablepharidacea</taxon>
        <taxon>Katablepharidaceae</taxon>
        <taxon>Leucocryptos</taxon>
    </lineage>
</organism>
<dbReference type="AlphaFoldDB" id="A0A679EJW9"/>
<keyword evidence="4 9" id="KW-0496">Mitochondrion</keyword>
<evidence type="ECO:0000259" key="8">
    <source>
        <dbReference type="Pfam" id="PF02326"/>
    </source>
</evidence>
<name>A0A679EJW9_LEUMA</name>
<evidence type="ECO:0000313" key="9">
    <source>
        <dbReference type="EMBL" id="BBQ05423.1"/>
    </source>
</evidence>
<evidence type="ECO:0000256" key="7">
    <source>
        <dbReference type="SAM" id="Phobius"/>
    </source>
</evidence>
<evidence type="ECO:0000256" key="6">
    <source>
        <dbReference type="ARBA" id="ARBA00023310"/>
    </source>
</evidence>
<keyword evidence="5 7" id="KW-0472">Membrane</keyword>
<keyword evidence="3 7" id="KW-1133">Transmembrane helix</keyword>
<accession>A0A679EJW9</accession>
<keyword evidence="6" id="KW-0066">ATP synthesis</keyword>
<feature type="domain" description="ATP synthase YMF19-like N-terminal" evidence="8">
    <location>
        <begin position="2"/>
        <end position="48"/>
    </location>
</feature>
<dbReference type="RefSeq" id="YP_009730093.1">
    <property type="nucleotide sequence ID" value="NC_045933.1"/>
</dbReference>
<dbReference type="EMBL" id="LC515368">
    <property type="protein sequence ID" value="BBQ05423.1"/>
    <property type="molecule type" value="Genomic_DNA"/>
</dbReference>
<evidence type="ECO:0000256" key="1">
    <source>
        <dbReference type="ARBA" id="ARBA00004325"/>
    </source>
</evidence>
<feature type="transmembrane region" description="Helical" evidence="7">
    <location>
        <begin position="12"/>
        <end position="32"/>
    </location>
</feature>
<dbReference type="InterPro" id="IPR003319">
    <property type="entry name" value="YMF19-like_N"/>
</dbReference>
<comment type="subcellular location">
    <subcellularLocation>
        <location evidence="1">Mitochondrion membrane</location>
    </subcellularLocation>
</comment>
<dbReference type="GeneID" id="43959813"/>
<evidence type="ECO:0000256" key="4">
    <source>
        <dbReference type="ARBA" id="ARBA00023128"/>
    </source>
</evidence>
<evidence type="ECO:0000256" key="3">
    <source>
        <dbReference type="ARBA" id="ARBA00022989"/>
    </source>
</evidence>
<proteinExistence type="predicted"/>
<protein>
    <submittedName>
        <fullName evidence="9">ATP synthase F0 subunit 8</fullName>
    </submittedName>
</protein>
<gene>
    <name evidence="9" type="primary">atp8</name>
</gene>
<dbReference type="GO" id="GO:0006754">
    <property type="term" value="P:ATP biosynthetic process"/>
    <property type="evidence" value="ECO:0007669"/>
    <property type="project" value="UniProtKB-KW"/>
</dbReference>
<dbReference type="Pfam" id="PF02326">
    <property type="entry name" value="YMF19"/>
    <property type="match status" value="1"/>
</dbReference>
<sequence length="125" mass="14219">MPQFDKIILFSQVYWLTILFFILYSLITQMYLPRLSLVFKIRRIVLQELFGSSSNLFLVCLKSNLRSLFVSTMLLSSILSSMQNIFALDNDTKGSVVSDIESLVKCYLDIYLNVPTSGSTVLASK</sequence>
<evidence type="ECO:0000256" key="5">
    <source>
        <dbReference type="ARBA" id="ARBA00023136"/>
    </source>
</evidence>
<reference evidence="9" key="1">
    <citation type="submission" date="2019-12" db="EMBL/GenBank/DDBJ databases">
        <title>Mitochondrial genomes of Hemiarma marina and Leucocryptos marina revised the evolution of cytochrome c maturation in Cryptista.</title>
        <authorList>
            <person name="Nishimura Y."/>
            <person name="Kume K."/>
            <person name="Sonehara K."/>
            <person name="Tanifuji G."/>
            <person name="Shiratori T."/>
            <person name="Ishida K."/>
            <person name="Hashimoto T."/>
            <person name="Inagaki Y."/>
            <person name="Ohkuma M."/>
        </authorList>
    </citation>
    <scope>NUCLEOTIDE SEQUENCE</scope>
    <source>
        <strain evidence="9">NIES-1335</strain>
    </source>
</reference>
<evidence type="ECO:0000256" key="2">
    <source>
        <dbReference type="ARBA" id="ARBA00022692"/>
    </source>
</evidence>